<comment type="caution">
    <text evidence="1">The sequence shown here is derived from an EMBL/GenBank/DDBJ whole genome shotgun (WGS) entry which is preliminary data.</text>
</comment>
<dbReference type="Gene3D" id="3.30.300.20">
    <property type="match status" value="1"/>
</dbReference>
<dbReference type="EMBL" id="WMEY01000003">
    <property type="protein sequence ID" value="MYL64127.1"/>
    <property type="molecule type" value="Genomic_DNA"/>
</dbReference>
<sequence>MEARHIPTYPNKVSGKFEGIIEAPDGVLKITKIRCHYKLIIPSEKRNAAERALNVFERGCPVAQTLKGSVAFEHDWEIIEE</sequence>
<dbReference type="Pfam" id="PF02566">
    <property type="entry name" value="OsmC"/>
    <property type="match status" value="1"/>
</dbReference>
<evidence type="ECO:0008006" key="3">
    <source>
        <dbReference type="Google" id="ProtNLM"/>
    </source>
</evidence>
<dbReference type="Proteomes" id="UP000447833">
    <property type="component" value="Unassembled WGS sequence"/>
</dbReference>
<dbReference type="AlphaFoldDB" id="A0A845F051"/>
<proteinExistence type="predicted"/>
<reference evidence="1 2" key="1">
    <citation type="submission" date="2019-11" db="EMBL/GenBank/DDBJ databases">
        <title>Genome sequences of 17 halophilic strains isolated from different environments.</title>
        <authorList>
            <person name="Furrow R.E."/>
        </authorList>
    </citation>
    <scope>NUCLEOTIDE SEQUENCE [LARGE SCALE GENOMIC DNA]</scope>
    <source>
        <strain evidence="1 2">22506_14_FS</strain>
    </source>
</reference>
<organism evidence="1 2">
    <name type="scientific">Guptibacillus hwajinpoensis</name>
    <dbReference type="NCBI Taxonomy" id="208199"/>
    <lineage>
        <taxon>Bacteria</taxon>
        <taxon>Bacillati</taxon>
        <taxon>Bacillota</taxon>
        <taxon>Bacilli</taxon>
        <taxon>Bacillales</taxon>
        <taxon>Guptibacillaceae</taxon>
        <taxon>Guptibacillus</taxon>
    </lineage>
</organism>
<dbReference type="InterPro" id="IPR003718">
    <property type="entry name" value="OsmC/Ohr_fam"/>
</dbReference>
<accession>A0A845F051</accession>
<dbReference type="SUPFAM" id="SSF82784">
    <property type="entry name" value="OsmC-like"/>
    <property type="match status" value="1"/>
</dbReference>
<name>A0A845F051_9BACL</name>
<evidence type="ECO:0000313" key="2">
    <source>
        <dbReference type="Proteomes" id="UP000447833"/>
    </source>
</evidence>
<dbReference type="InterPro" id="IPR036102">
    <property type="entry name" value="OsmC/Ohrsf"/>
</dbReference>
<dbReference type="InterPro" id="IPR015946">
    <property type="entry name" value="KH_dom-like_a/b"/>
</dbReference>
<protein>
    <recommendedName>
        <fullName evidence="3">OsmC family protein</fullName>
    </recommendedName>
</protein>
<evidence type="ECO:0000313" key="1">
    <source>
        <dbReference type="EMBL" id="MYL64127.1"/>
    </source>
</evidence>
<gene>
    <name evidence="1" type="ORF">GLW07_12265</name>
</gene>